<dbReference type="Gene3D" id="3.20.20.70">
    <property type="entry name" value="Aldolase class I"/>
    <property type="match status" value="1"/>
</dbReference>
<name>A0ABV5S6S9_9ACTN</name>
<sequence length="343" mass="35883">MTVLYTPLCERLGVELPIVQAPIGSAAAPQLVAAVAEAGGLGMLALTWRGPEQARHDIGLVRRLTGRPFAANLVLDFPVADTLSVCLDEGVPIISTFWGDPAQVSRQIHEAGALHMHTVGSVAEAVAAADHGVDVIVAQGWEAGGHVRGTTTTMVLVPAVVDAVGPIPVMAAGGIGDGRGVAAALALGAQGVWLGTRFVATVEAFTHDAYRQHVLSAAAEDATYTHCFDGGWPDAPHRALRNETLQRWEKAGSPPAPRRPGEGDTVAIDAAGRTHHRYEDLMPLPGMTGDVADMALYAGQSVQLVHDVRPAGQVVRDIAAQAAAAFEQLGHATRHVADRAEQR</sequence>
<dbReference type="EC" id="1.13.12.-" evidence="4"/>
<dbReference type="InterPro" id="IPR013785">
    <property type="entry name" value="Aldolase_TIM"/>
</dbReference>
<evidence type="ECO:0000313" key="4">
    <source>
        <dbReference type="EMBL" id="MFB9626768.1"/>
    </source>
</evidence>
<evidence type="ECO:0000256" key="3">
    <source>
        <dbReference type="ARBA" id="ARBA00023002"/>
    </source>
</evidence>
<evidence type="ECO:0000256" key="1">
    <source>
        <dbReference type="ARBA" id="ARBA00022630"/>
    </source>
</evidence>
<dbReference type="InterPro" id="IPR004136">
    <property type="entry name" value="NMO"/>
</dbReference>
<dbReference type="PANTHER" id="PTHR32332">
    <property type="entry name" value="2-NITROPROPANE DIOXYGENASE"/>
    <property type="match status" value="1"/>
</dbReference>
<organism evidence="4 5">
    <name type="scientific">Nonomuraea helvata</name>
    <dbReference type="NCBI Taxonomy" id="37484"/>
    <lineage>
        <taxon>Bacteria</taxon>
        <taxon>Bacillati</taxon>
        <taxon>Actinomycetota</taxon>
        <taxon>Actinomycetes</taxon>
        <taxon>Streptosporangiales</taxon>
        <taxon>Streptosporangiaceae</taxon>
        <taxon>Nonomuraea</taxon>
    </lineage>
</organism>
<proteinExistence type="predicted"/>
<keyword evidence="3 4" id="KW-0560">Oxidoreductase</keyword>
<dbReference type="EMBL" id="JBHMBW010000025">
    <property type="protein sequence ID" value="MFB9626768.1"/>
    <property type="molecule type" value="Genomic_DNA"/>
</dbReference>
<accession>A0ABV5S6S9</accession>
<dbReference type="Pfam" id="PF03060">
    <property type="entry name" value="NMO"/>
    <property type="match status" value="2"/>
</dbReference>
<dbReference type="PANTHER" id="PTHR32332:SF20">
    <property type="entry name" value="2-NITROPROPANE DIOXYGENASE-LIKE PROTEIN"/>
    <property type="match status" value="1"/>
</dbReference>
<keyword evidence="2" id="KW-0288">FMN</keyword>
<dbReference type="RefSeq" id="WP_345003167.1">
    <property type="nucleotide sequence ID" value="NZ_BAAAXV010000012.1"/>
</dbReference>
<dbReference type="Proteomes" id="UP001589532">
    <property type="component" value="Unassembled WGS sequence"/>
</dbReference>
<dbReference type="SUPFAM" id="SSF51412">
    <property type="entry name" value="Inosine monophosphate dehydrogenase (IMPDH)"/>
    <property type="match status" value="1"/>
</dbReference>
<protein>
    <submittedName>
        <fullName evidence="4">NAD(P)H-dependent flavin oxidoreductase</fullName>
        <ecNumber evidence="4">1.13.12.-</ecNumber>
    </submittedName>
</protein>
<dbReference type="CDD" id="cd04730">
    <property type="entry name" value="NPD_like"/>
    <property type="match status" value="1"/>
</dbReference>
<evidence type="ECO:0000256" key="2">
    <source>
        <dbReference type="ARBA" id="ARBA00022643"/>
    </source>
</evidence>
<keyword evidence="5" id="KW-1185">Reference proteome</keyword>
<gene>
    <name evidence="4" type="ORF">ACFFSA_27080</name>
</gene>
<keyword evidence="1" id="KW-0285">Flavoprotein</keyword>
<dbReference type="GO" id="GO:0016491">
    <property type="term" value="F:oxidoreductase activity"/>
    <property type="evidence" value="ECO:0007669"/>
    <property type="project" value="UniProtKB-KW"/>
</dbReference>
<evidence type="ECO:0000313" key="5">
    <source>
        <dbReference type="Proteomes" id="UP001589532"/>
    </source>
</evidence>
<reference evidence="4 5" key="1">
    <citation type="submission" date="2024-09" db="EMBL/GenBank/DDBJ databases">
        <authorList>
            <person name="Sun Q."/>
            <person name="Mori K."/>
        </authorList>
    </citation>
    <scope>NUCLEOTIDE SEQUENCE [LARGE SCALE GENOMIC DNA]</scope>
    <source>
        <strain evidence="4 5">JCM 3143</strain>
    </source>
</reference>
<comment type="caution">
    <text evidence="4">The sequence shown here is derived from an EMBL/GenBank/DDBJ whole genome shotgun (WGS) entry which is preliminary data.</text>
</comment>